<keyword evidence="3" id="KW-0611">Plant defense</keyword>
<keyword evidence="2" id="KW-0677">Repeat</keyword>
<proteinExistence type="predicted"/>
<dbReference type="PRINTS" id="PR00364">
    <property type="entry name" value="DISEASERSIST"/>
</dbReference>
<dbReference type="SUPFAM" id="SSF52058">
    <property type="entry name" value="L domain-like"/>
    <property type="match status" value="1"/>
</dbReference>
<evidence type="ECO:0000259" key="4">
    <source>
        <dbReference type="Pfam" id="PF00931"/>
    </source>
</evidence>
<dbReference type="InterPro" id="IPR036388">
    <property type="entry name" value="WH-like_DNA-bd_sf"/>
</dbReference>
<dbReference type="InterPro" id="IPR027417">
    <property type="entry name" value="P-loop_NTPase"/>
</dbReference>
<dbReference type="PANTHER" id="PTHR36766">
    <property type="entry name" value="PLANT BROAD-SPECTRUM MILDEW RESISTANCE PROTEIN RPW8"/>
    <property type="match status" value="1"/>
</dbReference>
<reference evidence="7" key="1">
    <citation type="journal article" date="2023" name="Plant J.">
        <title>Genome sequences and population genomics provide insights into the demographic history, inbreeding, and mutation load of two 'living fossil' tree species of Dipteronia.</title>
        <authorList>
            <person name="Feng Y."/>
            <person name="Comes H.P."/>
            <person name="Chen J."/>
            <person name="Zhu S."/>
            <person name="Lu R."/>
            <person name="Zhang X."/>
            <person name="Li P."/>
            <person name="Qiu J."/>
            <person name="Olsen K.M."/>
            <person name="Qiu Y."/>
        </authorList>
    </citation>
    <scope>NUCLEOTIDE SEQUENCE</scope>
    <source>
        <strain evidence="7">KIB01</strain>
    </source>
</reference>
<dbReference type="InterPro" id="IPR032675">
    <property type="entry name" value="LRR_dom_sf"/>
</dbReference>
<dbReference type="AlphaFoldDB" id="A0AAD9X8L3"/>
<dbReference type="InterPro" id="IPR056789">
    <property type="entry name" value="LRR_R13L1-DRL21"/>
</dbReference>
<evidence type="ECO:0000256" key="3">
    <source>
        <dbReference type="ARBA" id="ARBA00022821"/>
    </source>
</evidence>
<name>A0AAD9X8L3_9ROSI</name>
<dbReference type="GO" id="GO:0006952">
    <property type="term" value="P:defense response"/>
    <property type="evidence" value="ECO:0007669"/>
    <property type="project" value="UniProtKB-KW"/>
</dbReference>
<organism evidence="7 8">
    <name type="scientific">Dipteronia dyeriana</name>
    <dbReference type="NCBI Taxonomy" id="168575"/>
    <lineage>
        <taxon>Eukaryota</taxon>
        <taxon>Viridiplantae</taxon>
        <taxon>Streptophyta</taxon>
        <taxon>Embryophyta</taxon>
        <taxon>Tracheophyta</taxon>
        <taxon>Spermatophyta</taxon>
        <taxon>Magnoliopsida</taxon>
        <taxon>eudicotyledons</taxon>
        <taxon>Gunneridae</taxon>
        <taxon>Pentapetalae</taxon>
        <taxon>rosids</taxon>
        <taxon>malvids</taxon>
        <taxon>Sapindales</taxon>
        <taxon>Sapindaceae</taxon>
        <taxon>Hippocastanoideae</taxon>
        <taxon>Acereae</taxon>
        <taxon>Dipteronia</taxon>
    </lineage>
</organism>
<protein>
    <submittedName>
        <fullName evidence="7">Uncharacterized protein</fullName>
    </submittedName>
</protein>
<dbReference type="SUPFAM" id="SSF52540">
    <property type="entry name" value="P-loop containing nucleoside triphosphate hydrolases"/>
    <property type="match status" value="1"/>
</dbReference>
<dbReference type="InterPro" id="IPR002182">
    <property type="entry name" value="NB-ARC"/>
</dbReference>
<dbReference type="Gene3D" id="3.80.10.10">
    <property type="entry name" value="Ribonuclease Inhibitor"/>
    <property type="match status" value="1"/>
</dbReference>
<dbReference type="Gene3D" id="1.10.8.430">
    <property type="entry name" value="Helical domain of apoptotic protease-activating factors"/>
    <property type="match status" value="1"/>
</dbReference>
<evidence type="ECO:0000313" key="7">
    <source>
        <dbReference type="EMBL" id="KAK2654711.1"/>
    </source>
</evidence>
<feature type="domain" description="NB-ARC" evidence="4">
    <location>
        <begin position="117"/>
        <end position="288"/>
    </location>
</feature>
<comment type="caution">
    <text evidence="7">The sequence shown here is derived from an EMBL/GenBank/DDBJ whole genome shotgun (WGS) entry which is preliminary data.</text>
</comment>
<dbReference type="Pfam" id="PF00931">
    <property type="entry name" value="NB-ARC"/>
    <property type="match status" value="1"/>
</dbReference>
<evidence type="ECO:0000259" key="5">
    <source>
        <dbReference type="Pfam" id="PF23559"/>
    </source>
</evidence>
<dbReference type="Pfam" id="PF23559">
    <property type="entry name" value="WHD_DRP"/>
    <property type="match status" value="1"/>
</dbReference>
<evidence type="ECO:0000256" key="1">
    <source>
        <dbReference type="ARBA" id="ARBA00022614"/>
    </source>
</evidence>
<dbReference type="FunFam" id="1.10.10.10:FF:000322">
    <property type="entry name" value="Probable disease resistance protein At1g63360"/>
    <property type="match status" value="1"/>
</dbReference>
<keyword evidence="8" id="KW-1185">Reference proteome</keyword>
<dbReference type="GO" id="GO:0043531">
    <property type="term" value="F:ADP binding"/>
    <property type="evidence" value="ECO:0007669"/>
    <property type="project" value="InterPro"/>
</dbReference>
<dbReference type="Pfam" id="PF25019">
    <property type="entry name" value="LRR_R13L1-DRL21"/>
    <property type="match status" value="1"/>
</dbReference>
<dbReference type="FunFam" id="3.40.50.300:FF:001091">
    <property type="entry name" value="Probable disease resistance protein At1g61300"/>
    <property type="match status" value="1"/>
</dbReference>
<evidence type="ECO:0000259" key="6">
    <source>
        <dbReference type="Pfam" id="PF25019"/>
    </source>
</evidence>
<sequence>MAARDWLDKLKNACYDLDDVLDEWNTAILKLQSERAESAHVLHKTKVCLILPSPRFCFKQVGLRREIALKIKRINKNINSIVREKDMFNIDKSRSIEEPPRIKSTSFVDVSVVIGRDKEKNYLKNKLLHESNEDKNGVHIISIVGMGGMGKTTLAQLVYNDGEVKSNFDKRIWVCVSDPFDEVRIAKAIIEGLTDSVSNFTELESLLKHIHESVSKKKFLLVLDDVWTEEYNKWEPLYNSLRNGLQGSKILVTTRKSTVAGMMESIDIIDMEELSKDGSWLLFKRLAFFDRPQQECEKLEDIGREIVGKCKGLPLALKTVGSLLRFKKTREQWQRILDNEIWKLEEFEKGLFPPLLLSYNDLPSKIKRCFSYCAVFPKDYEMEKDELIKLWLAQGYLGLKQNQELEIVGEEYFNMLAMCSFFQDFKKDDDDNIIKCKMHDIVHDFAQFLVKNECFTMGTSSDEDSSCSYVNARHLKMTLEDEKASFPTNICSIFKIRSLIVRWKYNESSSISICLSNLFKQLTSLRALTLDEVFEENLITKIPSEIGKLIHLRYLNMSSLRGIKELPDTLCELYNLQTLNMSFCSKLEKLPDGMGKLINLRHLISNGTFALSCMPKGIERLVFLRALSKLVVGGDGHNSQVCSLDSLKKLEYLRGSLEIRGLGNVIDGAEAKNANLKSKKYLLHLKLYFDYKSEASSTEVSTKDEAVLEALHAPPNLEKLVLTCYRGITMSFYWMASLTQLRKLTLRICINCEHLPPLGRLPLLERLQIIGMRSLKSVGNEFLGIKINDSSSSSSSSLILFPKLKSLFLEKLENWEDWEYEITENFAIMPCLSDCDITECPKLKALPNHFLQATSLERLNIDSCPVLKQWAEIYHHLPITSYSEVTERLWTPSAALHTRDFLDQSFHKVGADIVERNAGVIWGVEIEKPGSSRSVNTQKYADNTRFAARGIYEDLMASGYIDLTKLTEKLKFRRRQNARTCAHKLVATDEAVVVGE</sequence>
<gene>
    <name evidence="7" type="ORF">Ddye_014567</name>
</gene>
<dbReference type="Gene3D" id="1.10.10.10">
    <property type="entry name" value="Winged helix-like DNA-binding domain superfamily/Winged helix DNA-binding domain"/>
    <property type="match status" value="1"/>
</dbReference>
<accession>A0AAD9X8L3</accession>
<evidence type="ECO:0000313" key="8">
    <source>
        <dbReference type="Proteomes" id="UP001280121"/>
    </source>
</evidence>
<dbReference type="Proteomes" id="UP001280121">
    <property type="component" value="Unassembled WGS sequence"/>
</dbReference>
<evidence type="ECO:0000256" key="2">
    <source>
        <dbReference type="ARBA" id="ARBA00022737"/>
    </source>
</evidence>
<feature type="domain" description="Disease resistance protein winged helix" evidence="5">
    <location>
        <begin position="375"/>
        <end position="446"/>
    </location>
</feature>
<dbReference type="InterPro" id="IPR058922">
    <property type="entry name" value="WHD_DRP"/>
</dbReference>
<dbReference type="InterPro" id="IPR042197">
    <property type="entry name" value="Apaf_helical"/>
</dbReference>
<dbReference type="PANTHER" id="PTHR36766:SF45">
    <property type="entry name" value="NB-ARC DOMAIN-CONTAINING PROTEIN"/>
    <property type="match status" value="1"/>
</dbReference>
<keyword evidence="1" id="KW-0433">Leucine-rich repeat</keyword>
<dbReference type="Gene3D" id="1.20.5.4130">
    <property type="match status" value="1"/>
</dbReference>
<feature type="domain" description="R13L1/DRL21-like LRR repeat region" evidence="6">
    <location>
        <begin position="644"/>
        <end position="772"/>
    </location>
</feature>
<dbReference type="EMBL" id="JANJYI010000004">
    <property type="protein sequence ID" value="KAK2654711.1"/>
    <property type="molecule type" value="Genomic_DNA"/>
</dbReference>
<dbReference type="Gene3D" id="3.40.50.300">
    <property type="entry name" value="P-loop containing nucleotide triphosphate hydrolases"/>
    <property type="match status" value="1"/>
</dbReference>